<gene>
    <name evidence="3" type="ORF">HNQ50_003205</name>
</gene>
<feature type="domain" description="Acyltransferase 3" evidence="2">
    <location>
        <begin position="12"/>
        <end position="330"/>
    </location>
</feature>
<evidence type="ECO:0000259" key="2">
    <source>
        <dbReference type="Pfam" id="PF01757"/>
    </source>
</evidence>
<dbReference type="RefSeq" id="WP_184102127.1">
    <property type="nucleotide sequence ID" value="NZ_JACHHN010000006.1"/>
</dbReference>
<comment type="caution">
    <text evidence="3">The sequence shown here is derived from an EMBL/GenBank/DDBJ whole genome shotgun (WGS) entry which is preliminary data.</text>
</comment>
<dbReference type="GO" id="GO:0000271">
    <property type="term" value="P:polysaccharide biosynthetic process"/>
    <property type="evidence" value="ECO:0007669"/>
    <property type="project" value="TreeGrafter"/>
</dbReference>
<feature type="transmembrane region" description="Helical" evidence="1">
    <location>
        <begin position="182"/>
        <end position="206"/>
    </location>
</feature>
<protein>
    <submittedName>
        <fullName evidence="3">Peptidoglycan/LPS O-acetylase OafA/YrhL</fullName>
    </submittedName>
</protein>
<keyword evidence="1" id="KW-0472">Membrane</keyword>
<organism evidence="3 4">
    <name type="scientific">Silvimonas terrae</name>
    <dbReference type="NCBI Taxonomy" id="300266"/>
    <lineage>
        <taxon>Bacteria</taxon>
        <taxon>Pseudomonadati</taxon>
        <taxon>Pseudomonadota</taxon>
        <taxon>Betaproteobacteria</taxon>
        <taxon>Neisseriales</taxon>
        <taxon>Chitinibacteraceae</taxon>
        <taxon>Silvimonas</taxon>
    </lineage>
</organism>
<feature type="transmembrane region" description="Helical" evidence="1">
    <location>
        <begin position="53"/>
        <end position="74"/>
    </location>
</feature>
<name>A0A840RIP8_9NEIS</name>
<dbReference type="InterPro" id="IPR002656">
    <property type="entry name" value="Acyl_transf_3_dom"/>
</dbReference>
<dbReference type="GO" id="GO:0016747">
    <property type="term" value="F:acyltransferase activity, transferring groups other than amino-acyl groups"/>
    <property type="evidence" value="ECO:0007669"/>
    <property type="project" value="InterPro"/>
</dbReference>
<dbReference type="EMBL" id="JACHHN010000006">
    <property type="protein sequence ID" value="MBB5192464.1"/>
    <property type="molecule type" value="Genomic_DNA"/>
</dbReference>
<dbReference type="InterPro" id="IPR050879">
    <property type="entry name" value="Acyltransferase_3"/>
</dbReference>
<accession>A0A840RIP8</accession>
<feature type="transmembrane region" description="Helical" evidence="1">
    <location>
        <begin position="212"/>
        <end position="232"/>
    </location>
</feature>
<keyword evidence="1" id="KW-1133">Transmembrane helix</keyword>
<dbReference type="Pfam" id="PF01757">
    <property type="entry name" value="Acyl_transf_3"/>
    <property type="match status" value="1"/>
</dbReference>
<proteinExistence type="predicted"/>
<evidence type="ECO:0000256" key="1">
    <source>
        <dbReference type="SAM" id="Phobius"/>
    </source>
</evidence>
<reference evidence="3 4" key="1">
    <citation type="submission" date="2020-08" db="EMBL/GenBank/DDBJ databases">
        <title>Genomic Encyclopedia of Type Strains, Phase IV (KMG-IV): sequencing the most valuable type-strain genomes for metagenomic binning, comparative biology and taxonomic classification.</title>
        <authorList>
            <person name="Goeker M."/>
        </authorList>
    </citation>
    <scope>NUCLEOTIDE SEQUENCE [LARGE SCALE GENOMIC DNA]</scope>
    <source>
        <strain evidence="3 4">DSM 18233</strain>
    </source>
</reference>
<dbReference type="PANTHER" id="PTHR23028">
    <property type="entry name" value="ACETYLTRANSFERASE"/>
    <property type="match status" value="1"/>
</dbReference>
<evidence type="ECO:0000313" key="3">
    <source>
        <dbReference type="EMBL" id="MBB5192464.1"/>
    </source>
</evidence>
<dbReference type="Proteomes" id="UP000543030">
    <property type="component" value="Unassembled WGS sequence"/>
</dbReference>
<dbReference type="AlphaFoldDB" id="A0A840RIP8"/>
<keyword evidence="4" id="KW-1185">Reference proteome</keyword>
<dbReference type="GO" id="GO:0016020">
    <property type="term" value="C:membrane"/>
    <property type="evidence" value="ECO:0007669"/>
    <property type="project" value="TreeGrafter"/>
</dbReference>
<feature type="transmembrane region" description="Helical" evidence="1">
    <location>
        <begin position="94"/>
        <end position="119"/>
    </location>
</feature>
<feature type="transmembrane region" description="Helical" evidence="1">
    <location>
        <begin position="15"/>
        <end position="33"/>
    </location>
</feature>
<keyword evidence="1" id="KW-0812">Transmembrane</keyword>
<dbReference type="PANTHER" id="PTHR23028:SF53">
    <property type="entry name" value="ACYL_TRANSF_3 DOMAIN-CONTAINING PROTEIN"/>
    <property type="match status" value="1"/>
</dbReference>
<feature type="transmembrane region" description="Helical" evidence="1">
    <location>
        <begin position="315"/>
        <end position="336"/>
    </location>
</feature>
<feature type="transmembrane region" description="Helical" evidence="1">
    <location>
        <begin position="156"/>
        <end position="175"/>
    </location>
</feature>
<feature type="transmembrane region" description="Helical" evidence="1">
    <location>
        <begin position="261"/>
        <end position="278"/>
    </location>
</feature>
<evidence type="ECO:0000313" key="4">
    <source>
        <dbReference type="Proteomes" id="UP000543030"/>
    </source>
</evidence>
<sequence>MSGSFLDRDRNNYDLVRLMAASAVIYAHSYAIAPRPGQVNADLILRWTGVTHLGELAVSVFFFLSGVFVTKSYFESSSISDFILKRVLRIYPGLMVSVLLNVLLIVPLFGGVSLMNYLVEPQTWHYMIKNMICFTNEHFIPGAYQNHPTPALNGSLWSITLELRLYFVWALVGLIGFRKSPLAGTCICLLGIILGMATHDVLPLLGSNPDTYGANAFPTFSLIFTMGALVYIHRAEIHSLGAAVIMSGLFLYLGWHTGLLLWLLFAFAIAVATWFGTTKVARKIGLPGDYSFGVYLYGWPSQQIIVSIWPDAPTLVSAALALVVAVSFAIFSWHCVEKPAMNWGKRLLKARLTRPLRESAALAN</sequence>